<protein>
    <submittedName>
        <fullName evidence="1">Uncharacterized protein</fullName>
    </submittedName>
</protein>
<name>L8PL42_STRVR</name>
<dbReference type="Proteomes" id="UP000011205">
    <property type="component" value="Unassembled WGS sequence"/>
</dbReference>
<organism evidence="1 2">
    <name type="scientific">Streptomyces viridochromogenes Tue57</name>
    <dbReference type="NCBI Taxonomy" id="1160705"/>
    <lineage>
        <taxon>Bacteria</taxon>
        <taxon>Bacillati</taxon>
        <taxon>Actinomycetota</taxon>
        <taxon>Actinomycetes</taxon>
        <taxon>Kitasatosporales</taxon>
        <taxon>Streptomycetaceae</taxon>
        <taxon>Streptomyces</taxon>
    </lineage>
</organism>
<proteinExistence type="predicted"/>
<dbReference type="PATRIC" id="fig|1160705.3.peg.1813"/>
<comment type="caution">
    <text evidence="1">The sequence shown here is derived from an EMBL/GenBank/DDBJ whole genome shotgun (WGS) entry which is preliminary data.</text>
</comment>
<dbReference type="AlphaFoldDB" id="L8PL42"/>
<sequence>MAREEQARGEQYCRQPGAKRGHVCLLSFCYGHHRARGRGRLIPGDAWLPCAVCFAAVTARLSPEWGGRGVGADRAVVDASGVSVSTAGEVEPPCPTPCPPR</sequence>
<reference evidence="1 2" key="1">
    <citation type="journal article" date="2013" name="Genome Announc.">
        <title>Draft Genome Sequence of Streptomyces viridochromogenes Strain Tu57, Producer of Avilamycin.</title>
        <authorList>
            <person name="Gruning B.A."/>
            <person name="Erxleben A."/>
            <person name="Hahnlein A."/>
            <person name="Gunther S."/>
        </authorList>
    </citation>
    <scope>NUCLEOTIDE SEQUENCE [LARGE SCALE GENOMIC DNA]</scope>
    <source>
        <strain evidence="1 2">Tue57</strain>
    </source>
</reference>
<evidence type="ECO:0000313" key="2">
    <source>
        <dbReference type="Proteomes" id="UP000011205"/>
    </source>
</evidence>
<accession>L8PL42</accession>
<evidence type="ECO:0000313" key="1">
    <source>
        <dbReference type="EMBL" id="ELS57175.1"/>
    </source>
</evidence>
<gene>
    <name evidence="1" type="ORF">STVIR_1820</name>
</gene>
<dbReference type="EMBL" id="AMLP01000062">
    <property type="protein sequence ID" value="ELS57175.1"/>
    <property type="molecule type" value="Genomic_DNA"/>
</dbReference>